<dbReference type="EMBL" id="JAKKPZ010000003">
    <property type="protein sequence ID" value="KAI1723752.1"/>
    <property type="molecule type" value="Genomic_DNA"/>
</dbReference>
<dbReference type="Gene3D" id="1.10.490.10">
    <property type="entry name" value="Globins"/>
    <property type="match status" value="1"/>
</dbReference>
<comment type="similarity">
    <text evidence="1">Belongs to the globin family.</text>
</comment>
<dbReference type="InterPro" id="IPR000971">
    <property type="entry name" value="Globin"/>
</dbReference>
<evidence type="ECO:0000256" key="1">
    <source>
        <dbReference type="RuleBase" id="RU000356"/>
    </source>
</evidence>
<dbReference type="SUPFAM" id="SSF46458">
    <property type="entry name" value="Globin-like"/>
    <property type="match status" value="1"/>
</dbReference>
<gene>
    <name evidence="3" type="ORF">DdX_03924</name>
</gene>
<sequence length="203" mass="23228">MGSSPSRSKGTSSSFGRALTCFRPSQGSDCTKQVAANSNTTGDMARTHREEIQKICRESLELCPCGEPDEQNGLDFYKYFFTNFPDLRVYFKGAEKFTADDVQKSDRFKKQGQRLLLATHLLVKIYDDPMIYHAYIRETMNRHRQFKIDPALWTAFWTVWLGYLQSKNPSTPVSQTVKDAWTELGNEFAVVARQHLKNLGLPN</sequence>
<dbReference type="CDD" id="cd01040">
    <property type="entry name" value="Mb-like"/>
    <property type="match status" value="1"/>
</dbReference>
<dbReference type="GO" id="GO:0005344">
    <property type="term" value="F:oxygen carrier activity"/>
    <property type="evidence" value="ECO:0007669"/>
    <property type="project" value="UniProtKB-KW"/>
</dbReference>
<keyword evidence="1" id="KW-0479">Metal-binding</keyword>
<keyword evidence="1" id="KW-0349">Heme</keyword>
<accession>A0AAD4NFT8</accession>
<proteinExistence type="inferred from homology"/>
<dbReference type="Proteomes" id="UP001201812">
    <property type="component" value="Unassembled WGS sequence"/>
</dbReference>
<feature type="domain" description="Globin" evidence="2">
    <location>
        <begin position="43"/>
        <end position="197"/>
    </location>
</feature>
<keyword evidence="1" id="KW-0813">Transport</keyword>
<organism evidence="3 4">
    <name type="scientific">Ditylenchus destructor</name>
    <dbReference type="NCBI Taxonomy" id="166010"/>
    <lineage>
        <taxon>Eukaryota</taxon>
        <taxon>Metazoa</taxon>
        <taxon>Ecdysozoa</taxon>
        <taxon>Nematoda</taxon>
        <taxon>Chromadorea</taxon>
        <taxon>Rhabditida</taxon>
        <taxon>Tylenchina</taxon>
        <taxon>Tylenchomorpha</taxon>
        <taxon>Sphaerularioidea</taxon>
        <taxon>Anguinidae</taxon>
        <taxon>Anguininae</taxon>
        <taxon>Ditylenchus</taxon>
    </lineage>
</organism>
<dbReference type="PROSITE" id="PS01033">
    <property type="entry name" value="GLOBIN"/>
    <property type="match status" value="1"/>
</dbReference>
<dbReference type="GO" id="GO:0019825">
    <property type="term" value="F:oxygen binding"/>
    <property type="evidence" value="ECO:0007669"/>
    <property type="project" value="InterPro"/>
</dbReference>
<keyword evidence="1" id="KW-0561">Oxygen transport</keyword>
<dbReference type="InterPro" id="IPR009050">
    <property type="entry name" value="Globin-like_sf"/>
</dbReference>
<evidence type="ECO:0000259" key="2">
    <source>
        <dbReference type="PROSITE" id="PS01033"/>
    </source>
</evidence>
<keyword evidence="1" id="KW-0408">Iron</keyword>
<name>A0AAD4NFT8_9BILA</name>
<protein>
    <submittedName>
        <fullName evidence="3">Globin domain-containing protein</fullName>
    </submittedName>
</protein>
<evidence type="ECO:0000313" key="4">
    <source>
        <dbReference type="Proteomes" id="UP001201812"/>
    </source>
</evidence>
<dbReference type="Pfam" id="PF00042">
    <property type="entry name" value="Globin"/>
    <property type="match status" value="1"/>
</dbReference>
<dbReference type="InterPro" id="IPR044399">
    <property type="entry name" value="Mb-like_M"/>
</dbReference>
<keyword evidence="4" id="KW-1185">Reference proteome</keyword>
<dbReference type="InterPro" id="IPR012292">
    <property type="entry name" value="Globin/Proto"/>
</dbReference>
<comment type="caution">
    <text evidence="3">The sequence shown here is derived from an EMBL/GenBank/DDBJ whole genome shotgun (WGS) entry which is preliminary data.</text>
</comment>
<dbReference type="GO" id="GO:0020037">
    <property type="term" value="F:heme binding"/>
    <property type="evidence" value="ECO:0007669"/>
    <property type="project" value="InterPro"/>
</dbReference>
<evidence type="ECO:0000313" key="3">
    <source>
        <dbReference type="EMBL" id="KAI1723752.1"/>
    </source>
</evidence>
<reference evidence="3" key="1">
    <citation type="submission" date="2022-01" db="EMBL/GenBank/DDBJ databases">
        <title>Genome Sequence Resource for Two Populations of Ditylenchus destructor, the Migratory Endoparasitic Phytonematode.</title>
        <authorList>
            <person name="Zhang H."/>
            <person name="Lin R."/>
            <person name="Xie B."/>
        </authorList>
    </citation>
    <scope>NUCLEOTIDE SEQUENCE</scope>
    <source>
        <strain evidence="3">BazhouSP</strain>
    </source>
</reference>
<dbReference type="AlphaFoldDB" id="A0AAD4NFT8"/>